<protein>
    <recommendedName>
        <fullName evidence="3 8">Histidinol-phosphatase</fullName>
        <shortName evidence="8">HolPase</shortName>
        <ecNumber evidence="3 8">3.1.3.15</ecNumber>
    </recommendedName>
</protein>
<dbReference type="GO" id="GO:0005737">
    <property type="term" value="C:cytoplasm"/>
    <property type="evidence" value="ECO:0007669"/>
    <property type="project" value="TreeGrafter"/>
</dbReference>
<organism evidence="10 11">
    <name type="scientific">Caldanaerobacter subterraneus</name>
    <dbReference type="NCBI Taxonomy" id="911092"/>
    <lineage>
        <taxon>Bacteria</taxon>
        <taxon>Bacillati</taxon>
        <taxon>Bacillota</taxon>
        <taxon>Clostridia</taxon>
        <taxon>Thermoanaerobacterales</taxon>
        <taxon>Thermoanaerobacteraceae</taxon>
        <taxon>Caldanaerobacter</taxon>
    </lineage>
</organism>
<accession>A0A4R2JN16</accession>
<dbReference type="CDD" id="cd12110">
    <property type="entry name" value="PHP_HisPPase_Hisj_like"/>
    <property type="match status" value="1"/>
</dbReference>
<evidence type="ECO:0000256" key="6">
    <source>
        <dbReference type="ARBA" id="ARBA00023102"/>
    </source>
</evidence>
<keyword evidence="5 8" id="KW-0378">Hydrolase</keyword>
<evidence type="ECO:0000313" key="11">
    <source>
        <dbReference type="Proteomes" id="UP000294886"/>
    </source>
</evidence>
<evidence type="ECO:0000256" key="8">
    <source>
        <dbReference type="RuleBase" id="RU366003"/>
    </source>
</evidence>
<dbReference type="Gene3D" id="3.20.20.140">
    <property type="entry name" value="Metal-dependent hydrolases"/>
    <property type="match status" value="1"/>
</dbReference>
<evidence type="ECO:0000256" key="4">
    <source>
        <dbReference type="ARBA" id="ARBA00022605"/>
    </source>
</evidence>
<evidence type="ECO:0000256" key="1">
    <source>
        <dbReference type="ARBA" id="ARBA00004970"/>
    </source>
</evidence>
<dbReference type="PANTHER" id="PTHR21039">
    <property type="entry name" value="HISTIDINOL PHOSPHATASE-RELATED"/>
    <property type="match status" value="1"/>
</dbReference>
<proteinExistence type="inferred from homology"/>
<dbReference type="PANTHER" id="PTHR21039:SF0">
    <property type="entry name" value="HISTIDINOL-PHOSPHATASE"/>
    <property type="match status" value="1"/>
</dbReference>
<gene>
    <name evidence="10" type="ORF">EV203_11928</name>
</gene>
<dbReference type="InterPro" id="IPR004013">
    <property type="entry name" value="PHP_dom"/>
</dbReference>
<name>A0A4R2JN16_9THEO</name>
<feature type="domain" description="PHP" evidence="9">
    <location>
        <begin position="4"/>
        <end position="202"/>
    </location>
</feature>
<keyword evidence="4 8" id="KW-0028">Amino-acid biosynthesis</keyword>
<comment type="caution">
    <text evidence="10">The sequence shown here is derived from an EMBL/GenBank/DDBJ whole genome shotgun (WGS) entry which is preliminary data.</text>
</comment>
<dbReference type="Proteomes" id="UP000294886">
    <property type="component" value="Unassembled WGS sequence"/>
</dbReference>
<dbReference type="NCBIfam" id="TIGR01856">
    <property type="entry name" value="hisJ_fam"/>
    <property type="match status" value="1"/>
</dbReference>
<comment type="catalytic activity">
    <reaction evidence="7 8">
        <text>L-histidinol phosphate + H2O = L-histidinol + phosphate</text>
        <dbReference type="Rhea" id="RHEA:14465"/>
        <dbReference type="ChEBI" id="CHEBI:15377"/>
        <dbReference type="ChEBI" id="CHEBI:43474"/>
        <dbReference type="ChEBI" id="CHEBI:57699"/>
        <dbReference type="ChEBI" id="CHEBI:57980"/>
        <dbReference type="EC" id="3.1.3.15"/>
    </reaction>
</comment>
<comment type="similarity">
    <text evidence="2 8">Belongs to the PHP hydrolase family. HisK subfamily.</text>
</comment>
<dbReference type="Pfam" id="PF02811">
    <property type="entry name" value="PHP"/>
    <property type="match status" value="1"/>
</dbReference>
<dbReference type="Pfam" id="PF13263">
    <property type="entry name" value="PHP_C"/>
    <property type="match status" value="1"/>
</dbReference>
<dbReference type="InterPro" id="IPR010140">
    <property type="entry name" value="Histidinol_P_phosphatase_HisJ"/>
</dbReference>
<reference evidence="10 11" key="1">
    <citation type="submission" date="2019-03" db="EMBL/GenBank/DDBJ databases">
        <title>Genomic Encyclopedia of Type Strains, Phase IV (KMG-IV): sequencing the most valuable type-strain genomes for metagenomic binning, comparative biology and taxonomic classification.</title>
        <authorList>
            <person name="Goeker M."/>
        </authorList>
    </citation>
    <scope>NUCLEOTIDE SEQUENCE [LARGE SCALE GENOMIC DNA]</scope>
    <source>
        <strain evidence="10 11">DSM 13054</strain>
    </source>
</reference>
<evidence type="ECO:0000256" key="2">
    <source>
        <dbReference type="ARBA" id="ARBA00009152"/>
    </source>
</evidence>
<dbReference type="AlphaFoldDB" id="A0A4R2JN16"/>
<sequence>MAADYHVHIENGPFTIEWLKEFVNQGLKRGLKEIGISEHGHRFKEGFKAYKSDGFRTEWIKTYMDQSIEDYVELIKEAKQMGLPVKLGIEADYFPGKEKEIRDFLPPYPWDFIIGSVHWIDDWGIDLEESIQEWHRRNVDEVYLEYFNIIEKMAKTGLFDIIGHIDLVKIFGFRPNYKVFEKIERNIEEISKTSIVIEVSTAGLRKPVGEIYPSKEIMAMIKKYNIPVVVNSDAHYPEHVGYEFEKAYNYVKEFGIKRLYYFEGRKRIPYNI</sequence>
<evidence type="ECO:0000256" key="3">
    <source>
        <dbReference type="ARBA" id="ARBA00013085"/>
    </source>
</evidence>
<evidence type="ECO:0000259" key="9">
    <source>
        <dbReference type="Pfam" id="PF02811"/>
    </source>
</evidence>
<dbReference type="GO" id="GO:0000105">
    <property type="term" value="P:L-histidine biosynthetic process"/>
    <property type="evidence" value="ECO:0007669"/>
    <property type="project" value="UniProtKB-UniRule"/>
</dbReference>
<dbReference type="RefSeq" id="WP_132040202.1">
    <property type="nucleotide sequence ID" value="NZ_SLWU01000019.1"/>
</dbReference>
<evidence type="ECO:0000313" key="10">
    <source>
        <dbReference type="EMBL" id="TCO61511.1"/>
    </source>
</evidence>
<dbReference type="InterPro" id="IPR016195">
    <property type="entry name" value="Pol/histidinol_Pase-like"/>
</dbReference>
<dbReference type="GO" id="GO:0004401">
    <property type="term" value="F:histidinol-phosphatase activity"/>
    <property type="evidence" value="ECO:0007669"/>
    <property type="project" value="UniProtKB-UniRule"/>
</dbReference>
<evidence type="ECO:0000256" key="5">
    <source>
        <dbReference type="ARBA" id="ARBA00022801"/>
    </source>
</evidence>
<dbReference type="NCBIfam" id="NF005596">
    <property type="entry name" value="PRK07328.1"/>
    <property type="match status" value="1"/>
</dbReference>
<dbReference type="UniPathway" id="UPA00031">
    <property type="reaction ID" value="UER00013"/>
</dbReference>
<dbReference type="SUPFAM" id="SSF89550">
    <property type="entry name" value="PHP domain-like"/>
    <property type="match status" value="1"/>
</dbReference>
<evidence type="ECO:0000256" key="7">
    <source>
        <dbReference type="ARBA" id="ARBA00049158"/>
    </source>
</evidence>
<comment type="pathway">
    <text evidence="1 8">Amino-acid biosynthesis; L-histidine biosynthesis; L-histidine from 5-phospho-alpha-D-ribose 1-diphosphate: step 8/9.</text>
</comment>
<dbReference type="EC" id="3.1.3.15" evidence="3 8"/>
<keyword evidence="6 8" id="KW-0368">Histidine biosynthesis</keyword>
<dbReference type="EMBL" id="SLWU01000019">
    <property type="protein sequence ID" value="TCO61511.1"/>
    <property type="molecule type" value="Genomic_DNA"/>
</dbReference>